<evidence type="ECO:0000256" key="5">
    <source>
        <dbReference type="ARBA" id="ARBA00022729"/>
    </source>
</evidence>
<dbReference type="SUPFAM" id="SSF53807">
    <property type="entry name" value="Helical backbone' metal receptor"/>
    <property type="match status" value="1"/>
</dbReference>
<dbReference type="InterPro" id="IPR051313">
    <property type="entry name" value="Bact_iron-sidero_bind"/>
</dbReference>
<dbReference type="PANTHER" id="PTHR30532:SF1">
    <property type="entry name" value="IRON(3+)-HYDROXAMATE-BINDING PROTEIN FHUD"/>
    <property type="match status" value="1"/>
</dbReference>
<keyword evidence="4" id="KW-0406">Ion transport</keyword>
<evidence type="ECO:0000313" key="8">
    <source>
        <dbReference type="Proteomes" id="UP001596016"/>
    </source>
</evidence>
<evidence type="ECO:0000256" key="2">
    <source>
        <dbReference type="ARBA" id="ARBA00008814"/>
    </source>
</evidence>
<keyword evidence="4" id="KW-0410">Iron transport</keyword>
<dbReference type="Gene3D" id="3.40.50.1980">
    <property type="entry name" value="Nitrogenase molybdenum iron protein domain"/>
    <property type="match status" value="2"/>
</dbReference>
<keyword evidence="4" id="KW-0408">Iron</keyword>
<dbReference type="PROSITE" id="PS50983">
    <property type="entry name" value="FE_B12_PBP"/>
    <property type="match status" value="1"/>
</dbReference>
<accession>A0ABW0GSW1</accession>
<comment type="similarity">
    <text evidence="2">Belongs to the bacterial solute-binding protein 8 family.</text>
</comment>
<keyword evidence="3" id="KW-0813">Transport</keyword>
<evidence type="ECO:0000313" key="7">
    <source>
        <dbReference type="EMBL" id="MFC5384726.1"/>
    </source>
</evidence>
<feature type="domain" description="Fe/B12 periplasmic-binding" evidence="6">
    <location>
        <begin position="82"/>
        <end position="348"/>
    </location>
</feature>
<protein>
    <submittedName>
        <fullName evidence="7">ABC transporter substrate-binding protein</fullName>
    </submittedName>
</protein>
<dbReference type="EMBL" id="JBHSLL010000009">
    <property type="protein sequence ID" value="MFC5384726.1"/>
    <property type="molecule type" value="Genomic_DNA"/>
</dbReference>
<sequence length="348" mass="37363">MSLIRVIMLFRPFRVDKPDDKCHIFAPFSGRKHPSSTMTRRHFTRRAFALSGLALFAPTATFAGGLEVATAFGPMSIPAAPERIVALDAAAAVAANYGLKPVGVTAVSRTSLTEAGAQTLRDIPVIGASTYGGQLRYEAILALRPDLIVGMVRGGADHSALYRKLSAIAPTVLIQSEGAGALLETSDALAAAMGLEAQARSDRDVYNARVAACRERWSDALQRGPLAVISGRDRQILIHSPISWTGRIFRDIGAALPPVARTDEANGVQLSYEEVDELADVQGFVYPTLDGQPSPEVQPVLNLPGFRRLPAVRLGRLTGLSDIWPEMHLTANRFLDGLDTLMNKLDAG</sequence>
<keyword evidence="5" id="KW-0732">Signal</keyword>
<keyword evidence="8" id="KW-1185">Reference proteome</keyword>
<reference evidence="8" key="1">
    <citation type="journal article" date="2019" name="Int. J. Syst. Evol. Microbiol.">
        <title>The Global Catalogue of Microorganisms (GCM) 10K type strain sequencing project: providing services to taxonomists for standard genome sequencing and annotation.</title>
        <authorList>
            <consortium name="The Broad Institute Genomics Platform"/>
            <consortium name="The Broad Institute Genome Sequencing Center for Infectious Disease"/>
            <person name="Wu L."/>
            <person name="Ma J."/>
        </authorList>
    </citation>
    <scope>NUCLEOTIDE SEQUENCE [LARGE SCALE GENOMIC DNA]</scope>
    <source>
        <strain evidence="8">CGMCC 4.1415</strain>
    </source>
</reference>
<evidence type="ECO:0000259" key="6">
    <source>
        <dbReference type="PROSITE" id="PS50983"/>
    </source>
</evidence>
<dbReference type="InterPro" id="IPR002491">
    <property type="entry name" value="ABC_transptr_periplasmic_BD"/>
</dbReference>
<evidence type="ECO:0000256" key="1">
    <source>
        <dbReference type="ARBA" id="ARBA00004196"/>
    </source>
</evidence>
<comment type="subcellular location">
    <subcellularLocation>
        <location evidence="1">Cell envelope</location>
    </subcellularLocation>
</comment>
<organism evidence="7 8">
    <name type="scientific">Aquamicrobium segne</name>
    <dbReference type="NCBI Taxonomy" id="469547"/>
    <lineage>
        <taxon>Bacteria</taxon>
        <taxon>Pseudomonadati</taxon>
        <taxon>Pseudomonadota</taxon>
        <taxon>Alphaproteobacteria</taxon>
        <taxon>Hyphomicrobiales</taxon>
        <taxon>Phyllobacteriaceae</taxon>
        <taxon>Aquamicrobium</taxon>
    </lineage>
</organism>
<comment type="caution">
    <text evidence="7">The sequence shown here is derived from an EMBL/GenBank/DDBJ whole genome shotgun (WGS) entry which is preliminary data.</text>
</comment>
<dbReference type="Proteomes" id="UP001596016">
    <property type="component" value="Unassembled WGS sequence"/>
</dbReference>
<dbReference type="Pfam" id="PF01497">
    <property type="entry name" value="Peripla_BP_2"/>
    <property type="match status" value="1"/>
</dbReference>
<name>A0ABW0GSW1_9HYPH</name>
<dbReference type="RefSeq" id="WP_378227573.1">
    <property type="nucleotide sequence ID" value="NZ_JBHSLL010000009.1"/>
</dbReference>
<gene>
    <name evidence="7" type="ORF">ACFPLB_01970</name>
</gene>
<evidence type="ECO:0000256" key="3">
    <source>
        <dbReference type="ARBA" id="ARBA00022448"/>
    </source>
</evidence>
<dbReference type="PANTHER" id="PTHR30532">
    <property type="entry name" value="IRON III DICITRATE-BINDING PERIPLASMIC PROTEIN"/>
    <property type="match status" value="1"/>
</dbReference>
<proteinExistence type="inferred from homology"/>
<evidence type="ECO:0000256" key="4">
    <source>
        <dbReference type="ARBA" id="ARBA00022496"/>
    </source>
</evidence>